<keyword evidence="7 11" id="KW-0067">ATP-binding</keyword>
<evidence type="ECO:0000313" key="15">
    <source>
        <dbReference type="EMBL" id="KAF5316253.1"/>
    </source>
</evidence>
<dbReference type="InterPro" id="IPR018936">
    <property type="entry name" value="PI3/4_kinase_CS"/>
</dbReference>
<dbReference type="GO" id="GO:0005886">
    <property type="term" value="C:plasma membrane"/>
    <property type="evidence" value="ECO:0007669"/>
    <property type="project" value="UniProtKB-ARBA"/>
</dbReference>
<protein>
    <recommendedName>
        <fullName evidence="11">Serine/threonine-protein kinase TOR</fullName>
        <ecNumber evidence="11">2.7.11.1</ecNumber>
    </recommendedName>
</protein>
<dbReference type="InterPro" id="IPR003151">
    <property type="entry name" value="PIK-rel_kinase_FAT"/>
</dbReference>
<evidence type="ECO:0000256" key="11">
    <source>
        <dbReference type="RuleBase" id="RU364109"/>
    </source>
</evidence>
<evidence type="ECO:0000259" key="13">
    <source>
        <dbReference type="PROSITE" id="PS51189"/>
    </source>
</evidence>
<comment type="catalytic activity">
    <reaction evidence="10">
        <text>L-seryl-[protein] + ATP = O-phospho-L-seryl-[protein] + ADP + H(+)</text>
        <dbReference type="Rhea" id="RHEA:17989"/>
        <dbReference type="Rhea" id="RHEA-COMP:9863"/>
        <dbReference type="Rhea" id="RHEA-COMP:11604"/>
        <dbReference type="ChEBI" id="CHEBI:15378"/>
        <dbReference type="ChEBI" id="CHEBI:29999"/>
        <dbReference type="ChEBI" id="CHEBI:30616"/>
        <dbReference type="ChEBI" id="CHEBI:83421"/>
        <dbReference type="ChEBI" id="CHEBI:456216"/>
        <dbReference type="EC" id="2.7.11.1"/>
    </reaction>
</comment>
<dbReference type="Pfam" id="PF00454">
    <property type="entry name" value="PI3_PI4_kinase"/>
    <property type="match status" value="1"/>
</dbReference>
<feature type="domain" description="PI3K/PI4K catalytic" evidence="12">
    <location>
        <begin position="2000"/>
        <end position="2312"/>
    </location>
</feature>
<dbReference type="SMART" id="SM01346">
    <property type="entry name" value="DUF3385"/>
    <property type="match status" value="1"/>
</dbReference>
<dbReference type="InterPro" id="IPR057564">
    <property type="entry name" value="HEAT_ATR"/>
</dbReference>
<dbReference type="PROSITE" id="PS51190">
    <property type="entry name" value="FATC"/>
    <property type="match status" value="1"/>
</dbReference>
<dbReference type="Pfam" id="PF23593">
    <property type="entry name" value="HEAT_ATR"/>
    <property type="match status" value="1"/>
</dbReference>
<dbReference type="OrthoDB" id="381190at2759"/>
<dbReference type="GO" id="GO:0016242">
    <property type="term" value="P:negative regulation of macroautophagy"/>
    <property type="evidence" value="ECO:0007669"/>
    <property type="project" value="TreeGrafter"/>
</dbReference>
<evidence type="ECO:0000256" key="2">
    <source>
        <dbReference type="ARBA" id="ARBA00022527"/>
    </source>
</evidence>
<comment type="similarity">
    <text evidence="1 11">Belongs to the PI3/PI4-kinase family.</text>
</comment>
<dbReference type="Proteomes" id="UP000567179">
    <property type="component" value="Unassembled WGS sequence"/>
</dbReference>
<proteinExistence type="inferred from homology"/>
<dbReference type="SUPFAM" id="SSF48371">
    <property type="entry name" value="ARM repeat"/>
    <property type="match status" value="2"/>
</dbReference>
<dbReference type="Pfam" id="PF02260">
    <property type="entry name" value="FATC"/>
    <property type="match status" value="1"/>
</dbReference>
<dbReference type="GO" id="GO:0031932">
    <property type="term" value="C:TORC2 complex"/>
    <property type="evidence" value="ECO:0007669"/>
    <property type="project" value="TreeGrafter"/>
</dbReference>
<dbReference type="InterPro" id="IPR036940">
    <property type="entry name" value="PI3/4_kinase_cat_sf"/>
</dbReference>
<dbReference type="FunFam" id="1.20.120.150:FF:000001">
    <property type="entry name" value="Serine/threonine-protein kinase TOR"/>
    <property type="match status" value="1"/>
</dbReference>
<evidence type="ECO:0000256" key="6">
    <source>
        <dbReference type="ARBA" id="ARBA00022777"/>
    </source>
</evidence>
<dbReference type="EMBL" id="JAACJJ010000042">
    <property type="protein sequence ID" value="KAF5316253.1"/>
    <property type="molecule type" value="Genomic_DNA"/>
</dbReference>
<dbReference type="PROSITE" id="PS50290">
    <property type="entry name" value="PI3_4_KINASE_3"/>
    <property type="match status" value="1"/>
</dbReference>
<dbReference type="InterPro" id="IPR036738">
    <property type="entry name" value="FRB_sf"/>
</dbReference>
<dbReference type="Gene3D" id="1.20.120.150">
    <property type="entry name" value="FKBP12-rapamycin binding domain"/>
    <property type="match status" value="1"/>
</dbReference>
<dbReference type="InterPro" id="IPR000403">
    <property type="entry name" value="PI3/4_kinase_cat_dom"/>
</dbReference>
<dbReference type="InterPro" id="IPR009076">
    <property type="entry name" value="FRB_dom"/>
</dbReference>
<evidence type="ECO:0000256" key="4">
    <source>
        <dbReference type="ARBA" id="ARBA00022737"/>
    </source>
</evidence>
<dbReference type="GO" id="GO:0080090">
    <property type="term" value="P:regulation of primary metabolic process"/>
    <property type="evidence" value="ECO:0007669"/>
    <property type="project" value="UniProtKB-ARBA"/>
</dbReference>
<keyword evidence="4" id="KW-0677">Repeat</keyword>
<keyword evidence="8" id="KW-0131">Cell cycle</keyword>
<dbReference type="PROSITE" id="PS00916">
    <property type="entry name" value="PI3_4_KINASE_2"/>
    <property type="match status" value="1"/>
</dbReference>
<gene>
    <name evidence="15" type="ORF">D9619_006434</name>
</gene>
<name>A0A8H5B575_9AGAR</name>
<dbReference type="PANTHER" id="PTHR11139:SF9">
    <property type="entry name" value="SERINE_THREONINE-PROTEIN KINASE MTOR"/>
    <property type="match status" value="1"/>
</dbReference>
<dbReference type="SUPFAM" id="SSF47212">
    <property type="entry name" value="FKBP12-rapamycin-binding domain of FKBP-rapamycin-associated protein (FRAP)"/>
    <property type="match status" value="1"/>
</dbReference>
<dbReference type="PROSITE" id="PS00915">
    <property type="entry name" value="PI3_4_KINASE_1"/>
    <property type="match status" value="1"/>
</dbReference>
<dbReference type="Pfam" id="PF11865">
    <property type="entry name" value="mTOR_dom"/>
    <property type="match status" value="1"/>
</dbReference>
<feature type="domain" description="FATC" evidence="14">
    <location>
        <begin position="2349"/>
        <end position="2381"/>
    </location>
</feature>
<dbReference type="InterPro" id="IPR011009">
    <property type="entry name" value="Kinase-like_dom_sf"/>
</dbReference>
<dbReference type="GO" id="GO:0044877">
    <property type="term" value="F:protein-containing complex binding"/>
    <property type="evidence" value="ECO:0007669"/>
    <property type="project" value="InterPro"/>
</dbReference>
<comment type="catalytic activity">
    <reaction evidence="9 11">
        <text>L-threonyl-[protein] + ATP = O-phospho-L-threonyl-[protein] + ADP + H(+)</text>
        <dbReference type="Rhea" id="RHEA:46608"/>
        <dbReference type="Rhea" id="RHEA-COMP:11060"/>
        <dbReference type="Rhea" id="RHEA-COMP:11605"/>
        <dbReference type="ChEBI" id="CHEBI:15378"/>
        <dbReference type="ChEBI" id="CHEBI:30013"/>
        <dbReference type="ChEBI" id="CHEBI:30616"/>
        <dbReference type="ChEBI" id="CHEBI:61977"/>
        <dbReference type="ChEBI" id="CHEBI:456216"/>
        <dbReference type="EC" id="2.7.11.1"/>
    </reaction>
</comment>
<keyword evidence="3 11" id="KW-0808">Transferase</keyword>
<dbReference type="PROSITE" id="PS51189">
    <property type="entry name" value="FAT"/>
    <property type="match status" value="1"/>
</dbReference>
<dbReference type="EC" id="2.7.11.1" evidence="11"/>
<dbReference type="InterPro" id="IPR024585">
    <property type="entry name" value="mTOR_dom"/>
</dbReference>
<evidence type="ECO:0000259" key="12">
    <source>
        <dbReference type="PROSITE" id="PS50290"/>
    </source>
</evidence>
<dbReference type="SUPFAM" id="SSF56112">
    <property type="entry name" value="Protein kinase-like (PK-like)"/>
    <property type="match status" value="1"/>
</dbReference>
<evidence type="ECO:0000256" key="5">
    <source>
        <dbReference type="ARBA" id="ARBA00022741"/>
    </source>
</evidence>
<dbReference type="GO" id="GO:0004674">
    <property type="term" value="F:protein serine/threonine kinase activity"/>
    <property type="evidence" value="ECO:0007669"/>
    <property type="project" value="UniProtKB-KW"/>
</dbReference>
<dbReference type="Gene3D" id="1.25.40.10">
    <property type="entry name" value="Tetratricopeptide repeat domain"/>
    <property type="match status" value="1"/>
</dbReference>
<dbReference type="Gene3D" id="1.25.10.10">
    <property type="entry name" value="Leucine-rich Repeat Variant"/>
    <property type="match status" value="4"/>
</dbReference>
<evidence type="ECO:0000256" key="3">
    <source>
        <dbReference type="ARBA" id="ARBA00022679"/>
    </source>
</evidence>
<evidence type="ECO:0000259" key="14">
    <source>
        <dbReference type="PROSITE" id="PS51190"/>
    </source>
</evidence>
<dbReference type="SMART" id="SM01345">
    <property type="entry name" value="Rapamycin_bind"/>
    <property type="match status" value="1"/>
</dbReference>
<dbReference type="GO" id="GO:0038202">
    <property type="term" value="P:TORC1 signaling"/>
    <property type="evidence" value="ECO:0007669"/>
    <property type="project" value="TreeGrafter"/>
</dbReference>
<evidence type="ECO:0000256" key="1">
    <source>
        <dbReference type="ARBA" id="ARBA00011031"/>
    </source>
</evidence>
<dbReference type="SMART" id="SM00146">
    <property type="entry name" value="PI3Kc"/>
    <property type="match status" value="1"/>
</dbReference>
<dbReference type="FunFam" id="3.30.1010.10:FF:000006">
    <property type="entry name" value="Serine/threonine-protein kinase TOR"/>
    <property type="match status" value="1"/>
</dbReference>
<reference evidence="15 16" key="1">
    <citation type="journal article" date="2020" name="ISME J.">
        <title>Uncovering the hidden diversity of litter-decomposition mechanisms in mushroom-forming fungi.</title>
        <authorList>
            <person name="Floudas D."/>
            <person name="Bentzer J."/>
            <person name="Ahren D."/>
            <person name="Johansson T."/>
            <person name="Persson P."/>
            <person name="Tunlid A."/>
        </authorList>
    </citation>
    <scope>NUCLEOTIDE SEQUENCE [LARGE SCALE GENOMIC DNA]</scope>
    <source>
        <strain evidence="15 16">CBS 101986</strain>
    </source>
</reference>
<sequence length="2381" mass="270227">MASVVQSTQADRLNQIFNGLKNRNADIRLQSSEELRRFVSASIADMSSDTATKLWDDNINRLLFQLTHSQNVTDAFGGLLAIEKLIEVEQEETIESKRNLFRFYNYVKHLLPHHDMNLMLAASKTLGKIAEIGGSAFGERFMDYEVPAAVEMIQPEKQEAPRYAGVLILKELARNSPTYFHSHIALVFDNILVPLRDQRVIVREGAAELLAACLEIVGQRERSARAAYLSRILQDAQAGLKQVNPEIIHGSLLTYRELLLHAGMFMRENFLDTAEQILRFKSHRDPLVRKMVITMIPSLAAYDTQTFTEHFLHKAMGHLLTQLEKPNERSFAFIAIGHTAKAVTSEMKPFLDSVMAQIKIGLQNRGQVPSSKVNPLHRGKPSANEEPIFQCIGMLAKAVGPNLTKLLHDQLDLMMACGLSEPLVNALEEISVAIPPLLKTIQDRLLDLLSQLLSGQPYRPLGAPPSLARTEGVTNRELNATQLNGADKNPEIITLALITLGKFDFSGHVLNEFVRTCALPYLENDNAEVRRASALTCCELFQKDPICYQASTHAIEVISDVLDKLLTVGIADPDANIRLTVLTHLTERFDKHLAQAENVKSLFIALNDESFDNRVVAVGLIGRLAKHNPAYVMPSLRKALIQLLTELEYSTVARSREECTRLLTLLVGATQRLIKPYGLPMLRVLLPKANDINSTVAANVLMCLGELSCVAGEDAIPHVPELMSVILQRLADPSLIKRDAALHTLGQVCSSTGYVISPLVDYPNLLPLLGRILKSESNQVVRREVVKVLGILGALDPYRRKSKPDEDPSSETAVAAVNQVPIVEHTANSASDDYFQTVVITALLDILKDSSLSSHHHTVIEAIMSIFKTQGLKCVTFLPQIIPAFAHVTIHSAARLQEFHLQQLAILISIIKQHVRNFMPDIFNLIKETWENAALQLPIVALIEALGKALDAEFKPFLPSIIPLVLKCFDGELTEKRIQTQIKVFDAFLTFGAHIEEYMHLVIPIIVRSYERQDIVERPDSLVALRKRAIQTIDGLSRRVNFSDHASRIIHPLVRVLENGNNELRMAVMDTLCSLVIQLGSDFAIFVPTINKCLLRNKISHVKYDQLITKLLNGERLPHESGVLETLLSESAKAPEFSAPAEATRMNVNQQHLKQAWDTSQISTRDDWQEWMHRIGVEFMKESPSHALRACMSLVDIHPPLAKDLFNAAFLSCWGELYDQYQEDLVRSIEMAITSPTAPSEMIHRLLDLAEFMEHEEKPLPIEHRTLGEYAMKYMAYAKALHYKELEFFSESSPAVIEALISINTRLQQHDAAWGTLLTAREQYDVTKHEEWYERLGRWQEALEAYERKAEVDPMAPDVAIGRMKCYHALGEWDALALQVEDHWANASYEDRREIAPMAAAAAWSLNEWDQMDDYIATMKLDSPDRAFYRAILSVHQNQFPKALVHIAKARDLLDPELSSFVGEGYGRSYNTSADNNFSVMVRAQMLSELEEIIAYKQYADQPERQATMKKTWMKRLKGCQPDVEVWQRVLQVRTLVLNAVDDPMMWIKFANLCRKNDRMALAEKTINSLLMGSERNMRFNDHHVKAPPHVVYAQLKFMWANGSRDHSLNFLSDFTESLVKDINGTTDQSQPQRPTLTKAKYNELTQLVARCFYKQGEWQTEMKEDWHSRDIDIILYSYLMATRYDPSWYKAWHTWALANFDVIGYAETNPKSAGIGGERLAQHVVQSVEGFFKSISLRNQDALQDTLRILTLWFKYGAHDDVSHAMASGFSSVEIDTWLEVIPQIIARIQTPHSNIRRNINNLLTEVGKHHPQALIYPLTVASKSSSVSRQNAALSIMERMREHSPTIVQQALVVSRELIRVAILWHELWHEGLEEASRLFFSEKNPQGMIAVLEPLHAMLDAGPVTARETSFVQVFGRELHEAREATRRYRAYGDTAHLDKAWDIYYGVFRKVEKQLPQLTTLDLQYVSPSLLKARNLDLAVPGTYQSGRPVIKIASFATKLTVIVSKQRPRRLSLKGDDGRDYQYVLKGHEDLRQDERVMQLFGLVNTLLAVDTNSFKRRLHIQRYPVIPLAPNAGLLGWVQDSDTLHVLIRDYRDSRKVLLNIEYRLMLQMAPDYESLCLLQKIEVFEYALENTTGQDLYRVLWLKSVNSEHWLERRATYTRSLAVNSMVGHILGLGDRHPSNVLLERSTGKVVHIDFGDCFEVAMHREKFPEKVPFRLTRMLTHAMEVSGIEGSFRNTSEITMQVLRDNKESLMAVLEAFVYDPLINWRLMQTNEVELRRPEDMDSDRTGHPQGPMRKLKADEKDIFNDEEQPLGVQEVRNERALSVYNRVQNKITGRDFNPEEALSVSDQVGKLIEQATSLENLCQCFSGWCAFW</sequence>
<dbReference type="Gene3D" id="3.30.1010.10">
    <property type="entry name" value="Phosphatidylinositol 3-kinase Catalytic Subunit, Chain A, domain 4"/>
    <property type="match status" value="1"/>
</dbReference>
<dbReference type="Gene3D" id="1.10.1070.11">
    <property type="entry name" value="Phosphatidylinositol 3-/4-kinase, catalytic domain"/>
    <property type="match status" value="1"/>
</dbReference>
<keyword evidence="2 11" id="KW-0723">Serine/threonine-protein kinase</keyword>
<accession>A0A8H5B575</accession>
<dbReference type="InterPro" id="IPR026683">
    <property type="entry name" value="TOR_cat"/>
</dbReference>
<dbReference type="GO" id="GO:0005737">
    <property type="term" value="C:cytoplasm"/>
    <property type="evidence" value="ECO:0007669"/>
    <property type="project" value="TreeGrafter"/>
</dbReference>
<dbReference type="InterPro" id="IPR003152">
    <property type="entry name" value="FATC_dom"/>
</dbReference>
<comment type="caution">
    <text evidence="15">The sequence shown here is derived from an EMBL/GenBank/DDBJ whole genome shotgun (WGS) entry which is preliminary data.</text>
</comment>
<keyword evidence="6 11" id="KW-0418">Kinase</keyword>
<organism evidence="15 16">
    <name type="scientific">Psilocybe cf. subviscida</name>
    <dbReference type="NCBI Taxonomy" id="2480587"/>
    <lineage>
        <taxon>Eukaryota</taxon>
        <taxon>Fungi</taxon>
        <taxon>Dikarya</taxon>
        <taxon>Basidiomycota</taxon>
        <taxon>Agaricomycotina</taxon>
        <taxon>Agaricomycetes</taxon>
        <taxon>Agaricomycetidae</taxon>
        <taxon>Agaricales</taxon>
        <taxon>Agaricineae</taxon>
        <taxon>Strophariaceae</taxon>
        <taxon>Psilocybe</taxon>
    </lineage>
</organism>
<dbReference type="SMART" id="SM01343">
    <property type="entry name" value="FATC"/>
    <property type="match status" value="1"/>
</dbReference>
<dbReference type="GO" id="GO:0005634">
    <property type="term" value="C:nucleus"/>
    <property type="evidence" value="ECO:0007669"/>
    <property type="project" value="TreeGrafter"/>
</dbReference>
<evidence type="ECO:0000256" key="8">
    <source>
        <dbReference type="ARBA" id="ARBA00023306"/>
    </source>
</evidence>
<dbReference type="PANTHER" id="PTHR11139">
    <property type="entry name" value="ATAXIA TELANGIECTASIA MUTATED ATM -RELATED"/>
    <property type="match status" value="1"/>
</dbReference>
<dbReference type="GO" id="GO:0031931">
    <property type="term" value="C:TORC1 complex"/>
    <property type="evidence" value="ECO:0007669"/>
    <property type="project" value="TreeGrafter"/>
</dbReference>
<dbReference type="Pfam" id="PF02259">
    <property type="entry name" value="FAT"/>
    <property type="match status" value="1"/>
</dbReference>
<dbReference type="CDD" id="cd05169">
    <property type="entry name" value="PIKKc_TOR"/>
    <property type="match status" value="1"/>
</dbReference>
<dbReference type="InterPro" id="IPR016024">
    <property type="entry name" value="ARM-type_fold"/>
</dbReference>
<dbReference type="InterPro" id="IPR011989">
    <property type="entry name" value="ARM-like"/>
</dbReference>
<evidence type="ECO:0000256" key="10">
    <source>
        <dbReference type="ARBA" id="ARBA00048679"/>
    </source>
</evidence>
<evidence type="ECO:0000256" key="7">
    <source>
        <dbReference type="ARBA" id="ARBA00022840"/>
    </source>
</evidence>
<dbReference type="FunFam" id="1.10.1070.11:FF:000029">
    <property type="entry name" value="Serine/threonine-protein kinase TOR"/>
    <property type="match status" value="1"/>
</dbReference>
<evidence type="ECO:0000256" key="9">
    <source>
        <dbReference type="ARBA" id="ARBA00047899"/>
    </source>
</evidence>
<dbReference type="InterPro" id="IPR011990">
    <property type="entry name" value="TPR-like_helical_dom_sf"/>
</dbReference>
<feature type="domain" description="FAT" evidence="13">
    <location>
        <begin position="1266"/>
        <end position="1826"/>
    </location>
</feature>
<dbReference type="InterPro" id="IPR014009">
    <property type="entry name" value="PIK_FAT"/>
</dbReference>
<keyword evidence="16" id="KW-1185">Reference proteome</keyword>
<dbReference type="InterPro" id="IPR050517">
    <property type="entry name" value="DDR_Repair_Kinase"/>
</dbReference>
<dbReference type="FunFam" id="1.25.10.10:FF:000371">
    <property type="entry name" value="Serine/threonine-protein kinase TOR"/>
    <property type="match status" value="1"/>
</dbReference>
<dbReference type="GO" id="GO:0005524">
    <property type="term" value="F:ATP binding"/>
    <property type="evidence" value="ECO:0007669"/>
    <property type="project" value="UniProtKB-KW"/>
</dbReference>
<evidence type="ECO:0000313" key="16">
    <source>
        <dbReference type="Proteomes" id="UP000567179"/>
    </source>
</evidence>
<dbReference type="Pfam" id="PF08771">
    <property type="entry name" value="FRB_dom"/>
    <property type="match status" value="1"/>
</dbReference>
<keyword evidence="5 11" id="KW-0547">Nucleotide-binding</keyword>